<organism evidence="1 2">
    <name type="scientific">Pisum sativum</name>
    <name type="common">Garden pea</name>
    <name type="synonym">Lathyrus oleraceus</name>
    <dbReference type="NCBI Taxonomy" id="3888"/>
    <lineage>
        <taxon>Eukaryota</taxon>
        <taxon>Viridiplantae</taxon>
        <taxon>Streptophyta</taxon>
        <taxon>Embryophyta</taxon>
        <taxon>Tracheophyta</taxon>
        <taxon>Spermatophyta</taxon>
        <taxon>Magnoliopsida</taxon>
        <taxon>eudicotyledons</taxon>
        <taxon>Gunneridae</taxon>
        <taxon>Pentapetalae</taxon>
        <taxon>rosids</taxon>
        <taxon>fabids</taxon>
        <taxon>Fabales</taxon>
        <taxon>Fabaceae</taxon>
        <taxon>Papilionoideae</taxon>
        <taxon>50 kb inversion clade</taxon>
        <taxon>NPAAA clade</taxon>
        <taxon>Hologalegina</taxon>
        <taxon>IRL clade</taxon>
        <taxon>Fabeae</taxon>
        <taxon>Lathyrus</taxon>
    </lineage>
</organism>
<sequence length="255" mass="28875">MDLGFFPYTCFKFVEDLRSQKIDGLISMHDMYYPELVKVFYTNMTYEDEVLSSFVKGVPINFSAVELGHILDIPSEGLEIMMNKSVAYPEYVKKDSYYGISRLSEHEFFHKRKKMLGGKIPVKNSWSAGIFHIDERRFCRRYWKYQRMRNMRRGGTNDGNSSNGNTRILILKENAFLGKGEIFFSYSGLGVYNAKKTLSDHRCSLSLRHHGGEPLSPCGGRGGGKAPSDLMSIPKGGKSSLFGGGTRMTLIAGRR</sequence>
<accession>A0A9D4X299</accession>
<name>A0A9D4X299_PEA</name>
<dbReference type="Gramene" id="Psat05G0710900-T1">
    <property type="protein sequence ID" value="KAI5412308.1"/>
    <property type="gene ID" value="KIW84_057109"/>
</dbReference>
<evidence type="ECO:0000313" key="1">
    <source>
        <dbReference type="EMBL" id="KAI5412308.1"/>
    </source>
</evidence>
<gene>
    <name evidence="1" type="ORF">KIW84_057109</name>
</gene>
<comment type="caution">
    <text evidence="1">The sequence shown here is derived from an EMBL/GenBank/DDBJ whole genome shotgun (WGS) entry which is preliminary data.</text>
</comment>
<dbReference type="AlphaFoldDB" id="A0A9D4X299"/>
<proteinExistence type="predicted"/>
<dbReference type="Proteomes" id="UP001058974">
    <property type="component" value="Chromosome 5"/>
</dbReference>
<dbReference type="EMBL" id="JAMSHJ010000005">
    <property type="protein sequence ID" value="KAI5412308.1"/>
    <property type="molecule type" value="Genomic_DNA"/>
</dbReference>
<reference evidence="1 2" key="1">
    <citation type="journal article" date="2022" name="Nat. Genet.">
        <title>Improved pea reference genome and pan-genome highlight genomic features and evolutionary characteristics.</title>
        <authorList>
            <person name="Yang T."/>
            <person name="Liu R."/>
            <person name="Luo Y."/>
            <person name="Hu S."/>
            <person name="Wang D."/>
            <person name="Wang C."/>
            <person name="Pandey M.K."/>
            <person name="Ge S."/>
            <person name="Xu Q."/>
            <person name="Li N."/>
            <person name="Li G."/>
            <person name="Huang Y."/>
            <person name="Saxena R.K."/>
            <person name="Ji Y."/>
            <person name="Li M."/>
            <person name="Yan X."/>
            <person name="He Y."/>
            <person name="Liu Y."/>
            <person name="Wang X."/>
            <person name="Xiang C."/>
            <person name="Varshney R.K."/>
            <person name="Ding H."/>
            <person name="Gao S."/>
            <person name="Zong X."/>
        </authorList>
    </citation>
    <scope>NUCLEOTIDE SEQUENCE [LARGE SCALE GENOMIC DNA]</scope>
    <source>
        <strain evidence="1 2">cv. Zhongwan 6</strain>
    </source>
</reference>
<evidence type="ECO:0000313" key="2">
    <source>
        <dbReference type="Proteomes" id="UP001058974"/>
    </source>
</evidence>
<protein>
    <submittedName>
        <fullName evidence="1">Uncharacterized protein</fullName>
    </submittedName>
</protein>
<keyword evidence="2" id="KW-1185">Reference proteome</keyword>